<evidence type="ECO:0008006" key="4">
    <source>
        <dbReference type="Google" id="ProtNLM"/>
    </source>
</evidence>
<evidence type="ECO:0000256" key="1">
    <source>
        <dbReference type="SAM" id="SignalP"/>
    </source>
</evidence>
<protein>
    <recommendedName>
        <fullName evidence="4">Dickkopf N-terminal cysteine-rich domain-containing protein</fullName>
    </recommendedName>
</protein>
<gene>
    <name evidence="2" type="ORF">ARAM_006879</name>
</gene>
<organism evidence="2 3">
    <name type="scientific">Aspergillus rambellii</name>
    <dbReference type="NCBI Taxonomy" id="308745"/>
    <lineage>
        <taxon>Eukaryota</taxon>
        <taxon>Fungi</taxon>
        <taxon>Dikarya</taxon>
        <taxon>Ascomycota</taxon>
        <taxon>Pezizomycotina</taxon>
        <taxon>Eurotiomycetes</taxon>
        <taxon>Eurotiomycetidae</taxon>
        <taxon>Eurotiales</taxon>
        <taxon>Aspergillaceae</taxon>
        <taxon>Aspergillus</taxon>
        <taxon>Aspergillus subgen. Nidulantes</taxon>
    </lineage>
</organism>
<keyword evidence="3" id="KW-1185">Reference proteome</keyword>
<evidence type="ECO:0000313" key="2">
    <source>
        <dbReference type="EMBL" id="KKK16154.1"/>
    </source>
</evidence>
<keyword evidence="1" id="KW-0732">Signal</keyword>
<feature type="chain" id="PRO_5012475219" description="Dickkopf N-terminal cysteine-rich domain-containing protein" evidence="1">
    <location>
        <begin position="16"/>
        <end position="208"/>
    </location>
</feature>
<evidence type="ECO:0000313" key="3">
    <source>
        <dbReference type="Proteomes" id="UP000034291"/>
    </source>
</evidence>
<reference evidence="2 3" key="1">
    <citation type="submission" date="2015-02" db="EMBL/GenBank/DDBJ databases">
        <title>Draft Genome Sequences of Two Closely-Related Aflatoxigenic Aspergillus Species Obtained from the Cote d'Ivoire.</title>
        <authorList>
            <person name="Moore G.G."/>
            <person name="Beltz S.B."/>
            <person name="Mack B.M."/>
        </authorList>
    </citation>
    <scope>NUCLEOTIDE SEQUENCE [LARGE SCALE GENOMIC DNA]</scope>
    <source>
        <strain evidence="2 3">SRRC1468</strain>
    </source>
</reference>
<feature type="signal peptide" evidence="1">
    <location>
        <begin position="1"/>
        <end position="15"/>
    </location>
</feature>
<dbReference type="Proteomes" id="UP000034291">
    <property type="component" value="Unassembled WGS sequence"/>
</dbReference>
<sequence length="208" mass="22849">MKLLVLLFFISLAVSDILHPWTSASGISDALEARDNDHDSTVRAIDFIPMDCFTDDDCKSNPKGHVCVSHICVRSRPVLTETLHPESRDPTDPNCHNDRDCQGGYCYNGICIADPPPVMRFARRSPADPNCHNDRDCQGCYCYSGICIADPPPPQFETRAPSDPNCHNNRDCQGGYCYNGILHCRPSSNDGALPVAPLLILTATTIVT</sequence>
<name>A0A0F8U8U2_9EURO</name>
<accession>A0A0F8U8U2</accession>
<proteinExistence type="predicted"/>
<dbReference type="EMBL" id="JZBS01003086">
    <property type="protein sequence ID" value="KKK16154.1"/>
    <property type="molecule type" value="Genomic_DNA"/>
</dbReference>
<feature type="non-terminal residue" evidence="2">
    <location>
        <position position="208"/>
    </location>
</feature>
<dbReference type="AlphaFoldDB" id="A0A0F8U8U2"/>
<comment type="caution">
    <text evidence="2">The sequence shown here is derived from an EMBL/GenBank/DDBJ whole genome shotgun (WGS) entry which is preliminary data.</text>
</comment>
<dbReference type="OrthoDB" id="4405280at2759"/>
<dbReference type="STRING" id="308745.A0A0F8U8U2"/>